<feature type="transmembrane region" description="Helical" evidence="2">
    <location>
        <begin position="122"/>
        <end position="145"/>
    </location>
</feature>
<feature type="transmembrane region" description="Helical" evidence="2">
    <location>
        <begin position="63"/>
        <end position="83"/>
    </location>
</feature>
<keyword evidence="2" id="KW-0812">Transmembrane</keyword>
<proteinExistence type="predicted"/>
<dbReference type="Pfam" id="PF13559">
    <property type="entry name" value="DUF4129"/>
    <property type="match status" value="1"/>
</dbReference>
<feature type="region of interest" description="Disordered" evidence="1">
    <location>
        <begin position="201"/>
        <end position="235"/>
    </location>
</feature>
<accession>A0A1H6XE30</accession>
<feature type="region of interest" description="Disordered" evidence="1">
    <location>
        <begin position="471"/>
        <end position="493"/>
    </location>
</feature>
<evidence type="ECO:0000256" key="1">
    <source>
        <dbReference type="SAM" id="MobiDB-lite"/>
    </source>
</evidence>
<feature type="transmembrane region" description="Helical" evidence="2">
    <location>
        <begin position="247"/>
        <end position="267"/>
    </location>
</feature>
<evidence type="ECO:0000313" key="4">
    <source>
        <dbReference type="EMBL" id="SEJ27401.1"/>
    </source>
</evidence>
<dbReference type="EMBL" id="FNZA01000005">
    <property type="protein sequence ID" value="SEJ27401.1"/>
    <property type="molecule type" value="Genomic_DNA"/>
</dbReference>
<keyword evidence="2" id="KW-1133">Transmembrane helix</keyword>
<evidence type="ECO:0000259" key="3">
    <source>
        <dbReference type="Pfam" id="PF13559"/>
    </source>
</evidence>
<evidence type="ECO:0000313" key="5">
    <source>
        <dbReference type="Proteomes" id="UP000199223"/>
    </source>
</evidence>
<keyword evidence="5" id="KW-1185">Reference proteome</keyword>
<organism evidence="4 5">
    <name type="scientific">Deinococcus reticulitermitis</name>
    <dbReference type="NCBI Taxonomy" id="856736"/>
    <lineage>
        <taxon>Bacteria</taxon>
        <taxon>Thermotogati</taxon>
        <taxon>Deinococcota</taxon>
        <taxon>Deinococci</taxon>
        <taxon>Deinococcales</taxon>
        <taxon>Deinococcaceae</taxon>
        <taxon>Deinococcus</taxon>
    </lineage>
</organism>
<dbReference type="STRING" id="856736.SAMN04488058_105180"/>
<sequence length="493" mass="51146">MPAPPLLPAERPEDRPNPVHWRHGLLALLPLVLAGYWPLWVCALLGALTWLGLRLPAWASGRLILFLLVVGVSSVLGVLGALGSGPERLVSVGVGYLVSLFLAALLHLGLSMLEGGSRWGVLLVLVPGLLAPQPWLVLGVVGGLLGRPGPDDRSPPSRTPPQRPVWAVVGGLSLAVLLGGLLLPRGEMNFGALVPAQGGAPAQRGSAVPQEAAPQEIGGAGPPESASQAGSGRTGLRVRAGAGTDRLFSVLLSLSLLLGLVLSLLLYRRMAFGRAPVPLSERLIALGLILTFILTFLAAVLMQFTRSSSEGDAAPLGGLSWIAGLGRGSSGEGGREVDLTALSSFISVMLMLGLLALIALALLALRAREAEERRGGEAPGLAPLALASPQAPAVHRVRLAYRAAEEVLLGAGYARRLNETPTGYAARLASAFPQLAAPLWTLTRAYAPVRYGDDVSERGAESAEAAARELAALAPRLPSPAEPGDDPTERTSP</sequence>
<protein>
    <recommendedName>
        <fullName evidence="3">Protein-glutamine gamma-glutamyltransferase-like C-terminal domain-containing protein</fullName>
    </recommendedName>
</protein>
<feature type="transmembrane region" description="Helical" evidence="2">
    <location>
        <begin position="283"/>
        <end position="301"/>
    </location>
</feature>
<dbReference type="InterPro" id="IPR025403">
    <property type="entry name" value="TgpA-like_C"/>
</dbReference>
<reference evidence="5" key="1">
    <citation type="submission" date="2016-10" db="EMBL/GenBank/DDBJ databases">
        <authorList>
            <person name="Varghese N."/>
            <person name="Submissions S."/>
        </authorList>
    </citation>
    <scope>NUCLEOTIDE SEQUENCE [LARGE SCALE GENOMIC DNA]</scope>
    <source>
        <strain evidence="5">CGMCC 1.10218</strain>
    </source>
</reference>
<dbReference type="AlphaFoldDB" id="A0A1H6XE30"/>
<dbReference type="Proteomes" id="UP000199223">
    <property type="component" value="Unassembled WGS sequence"/>
</dbReference>
<gene>
    <name evidence="4" type="ORF">SAMN04488058_105180</name>
</gene>
<feature type="domain" description="Protein-glutamine gamma-glutamyltransferase-like C-terminal" evidence="3">
    <location>
        <begin position="400"/>
        <end position="468"/>
    </location>
</feature>
<name>A0A1H6XE30_9DEIO</name>
<feature type="transmembrane region" description="Helical" evidence="2">
    <location>
        <begin position="89"/>
        <end position="110"/>
    </location>
</feature>
<feature type="transmembrane region" description="Helical" evidence="2">
    <location>
        <begin position="25"/>
        <end position="51"/>
    </location>
</feature>
<evidence type="ECO:0000256" key="2">
    <source>
        <dbReference type="SAM" id="Phobius"/>
    </source>
</evidence>
<feature type="transmembrane region" description="Helical" evidence="2">
    <location>
        <begin position="342"/>
        <end position="365"/>
    </location>
</feature>
<feature type="transmembrane region" description="Helical" evidence="2">
    <location>
        <begin position="165"/>
        <end position="183"/>
    </location>
</feature>
<keyword evidence="2" id="KW-0472">Membrane</keyword>
<dbReference type="RefSeq" id="WP_245745334.1">
    <property type="nucleotide sequence ID" value="NZ_FNZA01000005.1"/>
</dbReference>